<gene>
    <name evidence="1" type="ORF">DFR34_102204</name>
</gene>
<dbReference type="InterPro" id="IPR018602">
    <property type="entry name" value="Gp37/STM4215"/>
</dbReference>
<dbReference type="Proteomes" id="UP000247555">
    <property type="component" value="Unassembled WGS sequence"/>
</dbReference>
<dbReference type="Pfam" id="PF09646">
    <property type="entry name" value="Gp37"/>
    <property type="match status" value="1"/>
</dbReference>
<dbReference type="OrthoDB" id="8612631at2"/>
<evidence type="ECO:0000313" key="1">
    <source>
        <dbReference type="EMBL" id="PXX81364.1"/>
    </source>
</evidence>
<comment type="caution">
    <text evidence="1">The sequence shown here is derived from an EMBL/GenBank/DDBJ whole genome shotgun (WGS) entry which is preliminary data.</text>
</comment>
<dbReference type="EMBL" id="QJKI01000002">
    <property type="protein sequence ID" value="PXX81364.1"/>
    <property type="molecule type" value="Genomic_DNA"/>
</dbReference>
<keyword evidence="2" id="KW-1185">Reference proteome</keyword>
<dbReference type="InterPro" id="IPR038042">
    <property type="entry name" value="Gp37-like"/>
</dbReference>
<reference evidence="1 2" key="1">
    <citation type="submission" date="2018-05" db="EMBL/GenBank/DDBJ databases">
        <title>Genomic Encyclopedia of Type Strains, Phase IV (KMG-IV): sequencing the most valuable type-strain genomes for metagenomic binning, comparative biology and taxonomic classification.</title>
        <authorList>
            <person name="Goeker M."/>
        </authorList>
    </citation>
    <scope>NUCLEOTIDE SEQUENCE [LARGE SCALE GENOMIC DNA]</scope>
    <source>
        <strain evidence="1 2">DSM 29661</strain>
    </source>
</reference>
<dbReference type="Gene3D" id="3.30.2000.10">
    <property type="entry name" value="Phage tail protein-like"/>
    <property type="match status" value="1"/>
</dbReference>
<dbReference type="SUPFAM" id="SSF143749">
    <property type="entry name" value="Phage tail protein-like"/>
    <property type="match status" value="1"/>
</dbReference>
<sequence length="154" mass="16760">MLSLPQLIDTLRIQLQGALPTCEVAHFAGQPATYAPATTADVVLLGYRGSDFLPSADLQGCGQQQIAHLTTHVLCKPLQGADTALWLLESVRSALRTLTLPDGMSLRLIRESRQSTEDPALWLYVLELDITLLYLPADTHTPAVLLMDVQGVVE</sequence>
<evidence type="ECO:0000313" key="2">
    <source>
        <dbReference type="Proteomes" id="UP000247555"/>
    </source>
</evidence>
<dbReference type="RefSeq" id="WP_158281721.1">
    <property type="nucleotide sequence ID" value="NZ_QJKI01000002.1"/>
</dbReference>
<name>A0A318KU15_9NEIS</name>
<dbReference type="AlphaFoldDB" id="A0A318KU15"/>
<protein>
    <submittedName>
        <fullName evidence="1">Gp37 protein</fullName>
    </submittedName>
</protein>
<proteinExistence type="predicted"/>
<dbReference type="InterPro" id="IPR035934">
    <property type="entry name" value="Phage_tail_protein-like_sf"/>
</dbReference>
<organism evidence="1 2">
    <name type="scientific">Rivihabitans pingtungensis</name>
    <dbReference type="NCBI Taxonomy" id="1054498"/>
    <lineage>
        <taxon>Bacteria</taxon>
        <taxon>Pseudomonadati</taxon>
        <taxon>Pseudomonadota</taxon>
        <taxon>Betaproteobacteria</taxon>
        <taxon>Neisseriales</taxon>
        <taxon>Aquaspirillaceae</taxon>
        <taxon>Rivihabitans</taxon>
    </lineage>
</organism>
<accession>A0A318KU15</accession>